<accession>A0A7Z0CNW5</accession>
<reference evidence="1 2" key="1">
    <citation type="submission" date="2020-07" db="EMBL/GenBank/DDBJ databases">
        <title>Sequencing the genomes of 1000 actinobacteria strains.</title>
        <authorList>
            <person name="Klenk H.-P."/>
        </authorList>
    </citation>
    <scope>NUCLEOTIDE SEQUENCE [LARGE SCALE GENOMIC DNA]</scope>
    <source>
        <strain evidence="1 2">DSM 15131</strain>
    </source>
</reference>
<organism evidence="1 2">
    <name type="scientific">Nocardioides aromaticivorans</name>
    <dbReference type="NCBI Taxonomy" id="200618"/>
    <lineage>
        <taxon>Bacteria</taxon>
        <taxon>Bacillati</taxon>
        <taxon>Actinomycetota</taxon>
        <taxon>Actinomycetes</taxon>
        <taxon>Propionibacteriales</taxon>
        <taxon>Nocardioidaceae</taxon>
        <taxon>Nocardioides</taxon>
    </lineage>
</organism>
<proteinExistence type="predicted"/>
<evidence type="ECO:0000313" key="2">
    <source>
        <dbReference type="Proteomes" id="UP000562045"/>
    </source>
</evidence>
<dbReference type="RefSeq" id="WP_179652787.1">
    <property type="nucleotide sequence ID" value="NZ_JACBZM010000002.1"/>
</dbReference>
<sequence>MNLVDILEQHHLDVLSYPTRYSCICQRREPGSTRLEWPASRAGYRAWAQHVSAEFVKTQDGALW</sequence>
<comment type="caution">
    <text evidence="1">The sequence shown here is derived from an EMBL/GenBank/DDBJ whole genome shotgun (WGS) entry which is preliminary data.</text>
</comment>
<name>A0A7Z0CNW5_9ACTN</name>
<gene>
    <name evidence="1" type="ORF">BJ993_004995</name>
</gene>
<dbReference type="EMBL" id="JACBZM010000002">
    <property type="protein sequence ID" value="NYI47849.1"/>
    <property type="molecule type" value="Genomic_DNA"/>
</dbReference>
<dbReference type="Proteomes" id="UP000562045">
    <property type="component" value="Unassembled WGS sequence"/>
</dbReference>
<protein>
    <submittedName>
        <fullName evidence="1">Uncharacterized protein</fullName>
    </submittedName>
</protein>
<evidence type="ECO:0000313" key="1">
    <source>
        <dbReference type="EMBL" id="NYI47849.1"/>
    </source>
</evidence>
<dbReference type="AlphaFoldDB" id="A0A7Z0CNW5"/>